<accession>A0ACC2N744</accession>
<protein>
    <submittedName>
        <fullName evidence="1">Uncharacterized protein</fullName>
    </submittedName>
</protein>
<name>A0ACC2N744_9HYME</name>
<keyword evidence="2" id="KW-1185">Reference proteome</keyword>
<evidence type="ECO:0000313" key="2">
    <source>
        <dbReference type="Proteomes" id="UP001239111"/>
    </source>
</evidence>
<evidence type="ECO:0000313" key="1">
    <source>
        <dbReference type="EMBL" id="KAJ8667014.1"/>
    </source>
</evidence>
<sequence length="106" mass="12212">MIRKPNSYYLSSRFRSRLIHYPSDKHDLEYALFIMMVTISYLNYHVAAMKSQQDPQDDQGDEVHGEYQVHEPGGNIRTVKYHADPHGGFFAEVLNHGGNDHSGYGR</sequence>
<gene>
    <name evidence="1" type="ORF">QAD02_008676</name>
</gene>
<comment type="caution">
    <text evidence="1">The sequence shown here is derived from an EMBL/GenBank/DDBJ whole genome shotgun (WGS) entry which is preliminary data.</text>
</comment>
<dbReference type="EMBL" id="CM056744">
    <property type="protein sequence ID" value="KAJ8667014.1"/>
    <property type="molecule type" value="Genomic_DNA"/>
</dbReference>
<proteinExistence type="predicted"/>
<dbReference type="Proteomes" id="UP001239111">
    <property type="component" value="Chromosome 4"/>
</dbReference>
<reference evidence="1" key="1">
    <citation type="submission" date="2023-04" db="EMBL/GenBank/DDBJ databases">
        <title>A chromosome-level genome assembly of the parasitoid wasp Eretmocerus hayati.</title>
        <authorList>
            <person name="Zhong Y."/>
            <person name="Liu S."/>
            <person name="Liu Y."/>
        </authorList>
    </citation>
    <scope>NUCLEOTIDE SEQUENCE</scope>
    <source>
        <strain evidence="1">ZJU_SS_LIU_2023</strain>
    </source>
</reference>
<organism evidence="1 2">
    <name type="scientific">Eretmocerus hayati</name>
    <dbReference type="NCBI Taxonomy" id="131215"/>
    <lineage>
        <taxon>Eukaryota</taxon>
        <taxon>Metazoa</taxon>
        <taxon>Ecdysozoa</taxon>
        <taxon>Arthropoda</taxon>
        <taxon>Hexapoda</taxon>
        <taxon>Insecta</taxon>
        <taxon>Pterygota</taxon>
        <taxon>Neoptera</taxon>
        <taxon>Endopterygota</taxon>
        <taxon>Hymenoptera</taxon>
        <taxon>Apocrita</taxon>
        <taxon>Proctotrupomorpha</taxon>
        <taxon>Chalcidoidea</taxon>
        <taxon>Aphelinidae</taxon>
        <taxon>Aphelininae</taxon>
        <taxon>Eretmocerus</taxon>
    </lineage>
</organism>